<keyword evidence="1" id="KW-0472">Membrane</keyword>
<dbReference type="EMBL" id="MGJY01000022">
    <property type="protein sequence ID" value="OGN15965.1"/>
    <property type="molecule type" value="Genomic_DNA"/>
</dbReference>
<gene>
    <name evidence="2" type="ORF">A3C81_01500</name>
</gene>
<dbReference type="AlphaFoldDB" id="A0A1F8FSH4"/>
<sequence>MSKKIILGIIILAVLAIIGYVIYFYLFSIIGNSPNYKSISRCLTEAQTVINKYGIDKDQVEGCQSKSFKLDGKSVSFIHIEYGVPNDCPSGCFFSHYCAIVEDGKDYPFAFYFTNEKENILKVPVDDSRSADKSVLTGESHRLASSNEFVEFLNKERQQDGEFRWCKN</sequence>
<protein>
    <submittedName>
        <fullName evidence="2">Uncharacterized protein</fullName>
    </submittedName>
</protein>
<dbReference type="Proteomes" id="UP000177796">
    <property type="component" value="Unassembled WGS sequence"/>
</dbReference>
<proteinExistence type="predicted"/>
<comment type="caution">
    <text evidence="2">The sequence shown here is derived from an EMBL/GenBank/DDBJ whole genome shotgun (WGS) entry which is preliminary data.</text>
</comment>
<evidence type="ECO:0000256" key="1">
    <source>
        <dbReference type="SAM" id="Phobius"/>
    </source>
</evidence>
<accession>A0A1F8FSH4</accession>
<keyword evidence="1" id="KW-1133">Transmembrane helix</keyword>
<reference evidence="2 3" key="1">
    <citation type="journal article" date="2016" name="Nat. Commun.">
        <title>Thousands of microbial genomes shed light on interconnected biogeochemical processes in an aquifer system.</title>
        <authorList>
            <person name="Anantharaman K."/>
            <person name="Brown C.T."/>
            <person name="Hug L.A."/>
            <person name="Sharon I."/>
            <person name="Castelle C.J."/>
            <person name="Probst A.J."/>
            <person name="Thomas B.C."/>
            <person name="Singh A."/>
            <person name="Wilkins M.J."/>
            <person name="Karaoz U."/>
            <person name="Brodie E.L."/>
            <person name="Williams K.H."/>
            <person name="Hubbard S.S."/>
            <person name="Banfield J.F."/>
        </authorList>
    </citation>
    <scope>NUCLEOTIDE SEQUENCE [LARGE SCALE GENOMIC DNA]</scope>
</reference>
<name>A0A1F8FSH4_9BACT</name>
<evidence type="ECO:0000313" key="2">
    <source>
        <dbReference type="EMBL" id="OGN15965.1"/>
    </source>
</evidence>
<organism evidence="2 3">
    <name type="scientific">Candidatus Yanofskybacteria bacterium RIFCSPHIGHO2_02_FULL_46_19</name>
    <dbReference type="NCBI Taxonomy" id="1802684"/>
    <lineage>
        <taxon>Bacteria</taxon>
        <taxon>Candidatus Yanofskyibacteriota</taxon>
    </lineage>
</organism>
<keyword evidence="1" id="KW-0812">Transmembrane</keyword>
<evidence type="ECO:0000313" key="3">
    <source>
        <dbReference type="Proteomes" id="UP000177796"/>
    </source>
</evidence>
<feature type="transmembrane region" description="Helical" evidence="1">
    <location>
        <begin position="6"/>
        <end position="27"/>
    </location>
</feature>